<dbReference type="VEuPathDB" id="FungiDB:BO97DRAFT_45240"/>
<dbReference type="EMBL" id="KZ824280">
    <property type="protein sequence ID" value="RAL13210.1"/>
    <property type="molecule type" value="Genomic_DNA"/>
</dbReference>
<evidence type="ECO:0000313" key="3">
    <source>
        <dbReference type="Proteomes" id="UP000248961"/>
    </source>
</evidence>
<name>A0A395HZI6_ASPHC</name>
<feature type="chain" id="PRO_5017186270" description="Hydrophobin" evidence="1">
    <location>
        <begin position="20"/>
        <end position="96"/>
    </location>
</feature>
<gene>
    <name evidence="2" type="ORF">BO97DRAFT_45240</name>
</gene>
<organism evidence="2 3">
    <name type="scientific">Aspergillus homomorphus (strain CBS 101889)</name>
    <dbReference type="NCBI Taxonomy" id="1450537"/>
    <lineage>
        <taxon>Eukaryota</taxon>
        <taxon>Fungi</taxon>
        <taxon>Dikarya</taxon>
        <taxon>Ascomycota</taxon>
        <taxon>Pezizomycotina</taxon>
        <taxon>Eurotiomycetes</taxon>
        <taxon>Eurotiomycetidae</taxon>
        <taxon>Eurotiales</taxon>
        <taxon>Aspergillaceae</taxon>
        <taxon>Aspergillus</taxon>
        <taxon>Aspergillus subgen. Circumdati</taxon>
    </lineage>
</organism>
<dbReference type="AlphaFoldDB" id="A0A395HZI6"/>
<keyword evidence="3" id="KW-1185">Reference proteome</keyword>
<protein>
    <recommendedName>
        <fullName evidence="4">Hydrophobin</fullName>
    </recommendedName>
</protein>
<evidence type="ECO:0000313" key="2">
    <source>
        <dbReference type="EMBL" id="RAL13210.1"/>
    </source>
</evidence>
<evidence type="ECO:0000256" key="1">
    <source>
        <dbReference type="SAM" id="SignalP"/>
    </source>
</evidence>
<dbReference type="Proteomes" id="UP000248961">
    <property type="component" value="Unassembled WGS sequence"/>
</dbReference>
<dbReference type="RefSeq" id="XP_025552364.1">
    <property type="nucleotide sequence ID" value="XM_025699030.1"/>
</dbReference>
<keyword evidence="1" id="KW-0732">Signal</keyword>
<evidence type="ECO:0008006" key="4">
    <source>
        <dbReference type="Google" id="ProtNLM"/>
    </source>
</evidence>
<dbReference type="GeneID" id="37203319"/>
<proteinExistence type="predicted"/>
<accession>A0A395HZI6</accession>
<sequence>MQLKSLLLTLATTLSLATADLIEYCPFAQDKTGMLQHAYCCDRFESGLHTDLAVEGFGCQSVTEPVAACPDGGSVVCCYTINTQFICTANAILEDD</sequence>
<feature type="signal peptide" evidence="1">
    <location>
        <begin position="1"/>
        <end position="19"/>
    </location>
</feature>
<reference evidence="2 3" key="1">
    <citation type="submission" date="2018-02" db="EMBL/GenBank/DDBJ databases">
        <title>The genomes of Aspergillus section Nigri reveals drivers in fungal speciation.</title>
        <authorList>
            <consortium name="DOE Joint Genome Institute"/>
            <person name="Vesth T.C."/>
            <person name="Nybo J."/>
            <person name="Theobald S."/>
            <person name="Brandl J."/>
            <person name="Frisvad J.C."/>
            <person name="Nielsen K.F."/>
            <person name="Lyhne E.K."/>
            <person name="Kogle M.E."/>
            <person name="Kuo A."/>
            <person name="Riley R."/>
            <person name="Clum A."/>
            <person name="Nolan M."/>
            <person name="Lipzen A."/>
            <person name="Salamov A."/>
            <person name="Henrissat B."/>
            <person name="Wiebenga A."/>
            <person name="De vries R.P."/>
            <person name="Grigoriev I.V."/>
            <person name="Mortensen U.H."/>
            <person name="Andersen M.R."/>
            <person name="Baker S.E."/>
        </authorList>
    </citation>
    <scope>NUCLEOTIDE SEQUENCE [LARGE SCALE GENOMIC DNA]</scope>
    <source>
        <strain evidence="2 3">CBS 101889</strain>
    </source>
</reference>
<dbReference type="OrthoDB" id="4269539at2759"/>